<dbReference type="InterPro" id="IPR032675">
    <property type="entry name" value="LRR_dom_sf"/>
</dbReference>
<sequence length="286" mass="32232">MDLSHLPEAVLVNMLRQASPTTVITAKRLNKKMHRIVERNHLAKPRVDEFNVEVRTFFSRTRPIGKLQLKNGGAVQRRLVVTMKRRNKSRQVVEEGVEGPSSLSGTHVIGEEMKKVKGLSFDGITADTAFFSMLTAKWNDLRSLTLDFCHFEQDIITDKVIASMPQLRTLRVQPRSSVFHRHLTDTSVRNWGSSPPHTIALYNCSTSITLQGIFDMIKAVDVDTAVDWDFGRVLPSEGADGQLFSMLSIPGLTILVSDDFRSRRVQMTRGTSRIAFNLTKEEAYTS</sequence>
<dbReference type="PROSITE" id="PS50181">
    <property type="entry name" value="FBOX"/>
    <property type="match status" value="1"/>
</dbReference>
<reference evidence="4" key="2">
    <citation type="submission" date="2019-09" db="UniProtKB">
        <authorList>
            <consortium name="WormBaseParasite"/>
        </authorList>
    </citation>
    <scope>IDENTIFICATION</scope>
</reference>
<protein>
    <submittedName>
        <fullName evidence="4">F-box domain-containing protein</fullName>
    </submittedName>
</protein>
<dbReference type="EMBL" id="UZAH01029174">
    <property type="protein sequence ID" value="VDP04664.1"/>
    <property type="molecule type" value="Genomic_DNA"/>
</dbReference>
<feature type="domain" description="F-box" evidence="1">
    <location>
        <begin position="1"/>
        <end position="46"/>
    </location>
</feature>
<dbReference type="AlphaFoldDB" id="A0A183G3M0"/>
<accession>A0A3P8BHJ8</accession>
<dbReference type="OrthoDB" id="5801116at2759"/>
<gene>
    <name evidence="2" type="ORF">HPBE_LOCUS16011</name>
</gene>
<organism evidence="3 4">
    <name type="scientific">Heligmosomoides polygyrus</name>
    <name type="common">Parasitic roundworm</name>
    <dbReference type="NCBI Taxonomy" id="6339"/>
    <lineage>
        <taxon>Eukaryota</taxon>
        <taxon>Metazoa</taxon>
        <taxon>Ecdysozoa</taxon>
        <taxon>Nematoda</taxon>
        <taxon>Chromadorea</taxon>
        <taxon>Rhabditida</taxon>
        <taxon>Rhabditina</taxon>
        <taxon>Rhabditomorpha</taxon>
        <taxon>Strongyloidea</taxon>
        <taxon>Heligmosomidae</taxon>
        <taxon>Heligmosomoides</taxon>
    </lineage>
</organism>
<dbReference type="Proteomes" id="UP000050761">
    <property type="component" value="Unassembled WGS sequence"/>
</dbReference>
<keyword evidence="3" id="KW-1185">Reference proteome</keyword>
<proteinExistence type="predicted"/>
<accession>A0A183G3M0</accession>
<name>A0A183G3M0_HELPZ</name>
<dbReference type="InterPro" id="IPR001810">
    <property type="entry name" value="F-box_dom"/>
</dbReference>
<dbReference type="WBParaSite" id="HPBE_0001601201-mRNA-1">
    <property type="protein sequence ID" value="HPBE_0001601201-mRNA-1"/>
    <property type="gene ID" value="HPBE_0001601201"/>
</dbReference>
<reference evidence="2 3" key="1">
    <citation type="submission" date="2018-11" db="EMBL/GenBank/DDBJ databases">
        <authorList>
            <consortium name="Pathogen Informatics"/>
        </authorList>
    </citation>
    <scope>NUCLEOTIDE SEQUENCE [LARGE SCALE GENOMIC DNA]</scope>
</reference>
<evidence type="ECO:0000259" key="1">
    <source>
        <dbReference type="PROSITE" id="PS50181"/>
    </source>
</evidence>
<dbReference type="Gene3D" id="3.80.10.10">
    <property type="entry name" value="Ribonuclease Inhibitor"/>
    <property type="match status" value="1"/>
</dbReference>
<evidence type="ECO:0000313" key="4">
    <source>
        <dbReference type="WBParaSite" id="HPBE_0001601201-mRNA-1"/>
    </source>
</evidence>
<evidence type="ECO:0000313" key="3">
    <source>
        <dbReference type="Proteomes" id="UP000050761"/>
    </source>
</evidence>
<evidence type="ECO:0000313" key="2">
    <source>
        <dbReference type="EMBL" id="VDP04664.1"/>
    </source>
</evidence>